<evidence type="ECO:0000256" key="2">
    <source>
        <dbReference type="SAM" id="Coils"/>
    </source>
</evidence>
<gene>
    <name evidence="6" type="ORF">JCM7686_pAMI4p260</name>
</gene>
<dbReference type="PATRIC" id="fig|1367847.3.peg.3902"/>
<evidence type="ECO:0000256" key="1">
    <source>
        <dbReference type="ARBA" id="ARBA00009477"/>
    </source>
</evidence>
<dbReference type="Gene3D" id="1.10.287.470">
    <property type="entry name" value="Helix hairpin bin"/>
    <property type="match status" value="1"/>
</dbReference>
<dbReference type="InterPro" id="IPR058792">
    <property type="entry name" value="Beta-barrel_RND_2"/>
</dbReference>
<sequence>MIQQPSEQPAQPNSEQPNSIQPDSAQPDSAQGFTKLDKVERDRIGTVLGNMRRNDPLPAPQPSRRRNLLLLPLCAIAVAGIYLGTGARRDGAEVVRPAMAATLATAPVAAPVAAPPAAPVAETTSPQPTSAPIASANSATPANETAKTVEPPSAQIALEASGTVVAKRVATVSSSVTGRLAKILVEEGEHVTEGQPIALLDTEQALRATRGAEARMRAAEIAAEVADAKAVQTRISLDRTNVLADRGLVPKQQLQDAVALNNVSQAEVRAQRQQIDVQREEVEIARQAIDDATIRAPFSGVVTELNANLGEIVSPLSSGGFTRTGVGTIVDFSSLLVEVDVSEQYLDKLRTNQKVTLTTPAYPDLTLDGRIKLITPNVDPATAAIKVSIAFDAPDPRFFPGMRVDASFLAPDRTARAD</sequence>
<dbReference type="GO" id="GO:0015562">
    <property type="term" value="F:efflux transmembrane transporter activity"/>
    <property type="evidence" value="ECO:0007669"/>
    <property type="project" value="TreeGrafter"/>
</dbReference>
<dbReference type="HOGENOM" id="CLU_018816_1_2_5"/>
<dbReference type="KEGG" id="pami:JCM7686_pAMI4p260"/>
<feature type="compositionally biased region" description="Polar residues" evidence="3">
    <location>
        <begin position="127"/>
        <end position="146"/>
    </location>
</feature>
<dbReference type="FunFam" id="2.40.30.170:FF:000010">
    <property type="entry name" value="Efflux RND transporter periplasmic adaptor subunit"/>
    <property type="match status" value="1"/>
</dbReference>
<feature type="region of interest" description="Disordered" evidence="3">
    <location>
        <begin position="1"/>
        <end position="39"/>
    </location>
</feature>
<comment type="similarity">
    <text evidence="1">Belongs to the membrane fusion protein (MFP) (TC 8.A.1) family.</text>
</comment>
<dbReference type="EMBL" id="CP006652">
    <property type="protein sequence ID" value="AGT10950.1"/>
    <property type="molecule type" value="Genomic_DNA"/>
</dbReference>
<dbReference type="Proteomes" id="UP000015480">
    <property type="component" value="Plasmid pAMI4"/>
</dbReference>
<feature type="compositionally biased region" description="Polar residues" evidence="3">
    <location>
        <begin position="1"/>
        <end position="32"/>
    </location>
</feature>
<dbReference type="PANTHER" id="PTHR30469">
    <property type="entry name" value="MULTIDRUG RESISTANCE PROTEIN MDTA"/>
    <property type="match status" value="1"/>
</dbReference>
<dbReference type="InterPro" id="IPR006143">
    <property type="entry name" value="RND_pump_MFP"/>
</dbReference>
<keyword evidence="2" id="KW-0175">Coiled coil</keyword>
<dbReference type="Gene3D" id="2.40.50.100">
    <property type="match status" value="1"/>
</dbReference>
<evidence type="ECO:0000313" key="6">
    <source>
        <dbReference type="EMBL" id="AGT10950.1"/>
    </source>
</evidence>
<proteinExistence type="inferred from homology"/>
<keyword evidence="7" id="KW-1185">Reference proteome</keyword>
<dbReference type="AlphaFoldDB" id="S5Y5F9"/>
<dbReference type="SUPFAM" id="SSF111369">
    <property type="entry name" value="HlyD-like secretion proteins"/>
    <property type="match status" value="1"/>
</dbReference>
<organism evidence="6 7">
    <name type="scientific">Paracoccus aminophilus JCM 7686</name>
    <dbReference type="NCBI Taxonomy" id="1367847"/>
    <lineage>
        <taxon>Bacteria</taxon>
        <taxon>Pseudomonadati</taxon>
        <taxon>Pseudomonadota</taxon>
        <taxon>Alphaproteobacteria</taxon>
        <taxon>Rhodobacterales</taxon>
        <taxon>Paracoccaceae</taxon>
        <taxon>Paracoccus</taxon>
    </lineage>
</organism>
<dbReference type="InterPro" id="IPR058647">
    <property type="entry name" value="BSH_CzcB-like"/>
</dbReference>
<dbReference type="GO" id="GO:1990281">
    <property type="term" value="C:efflux pump complex"/>
    <property type="evidence" value="ECO:0007669"/>
    <property type="project" value="TreeGrafter"/>
</dbReference>
<dbReference type="Pfam" id="PF25954">
    <property type="entry name" value="Beta-barrel_RND_2"/>
    <property type="match status" value="1"/>
</dbReference>
<evidence type="ECO:0000259" key="4">
    <source>
        <dbReference type="Pfam" id="PF25954"/>
    </source>
</evidence>
<feature type="coiled-coil region" evidence="2">
    <location>
        <begin position="263"/>
        <end position="295"/>
    </location>
</feature>
<protein>
    <submittedName>
        <fullName evidence="6">Efflux transporter RND family, MFP subunit</fullName>
    </submittedName>
</protein>
<reference evidence="6 7" key="1">
    <citation type="journal article" date="2014" name="BMC Genomics">
        <title>Architecture and functions of a multipartite genome of the methylotrophic bacterium Paracoccus aminophilus JCM 7686, containing primary and secondary chromids.</title>
        <authorList>
            <person name="Dziewit L."/>
            <person name="Czarnecki J."/>
            <person name="Wibberg D."/>
            <person name="Radlinska M."/>
            <person name="Mrozek P."/>
            <person name="Szymczak M."/>
            <person name="Schluter A."/>
            <person name="Puhler A."/>
            <person name="Bartosik D."/>
        </authorList>
    </citation>
    <scope>NUCLEOTIDE SEQUENCE [LARGE SCALE GENOMIC DNA]</scope>
    <source>
        <strain evidence="6">JCM 7686</strain>
        <plasmid evidence="7">Plasmid pAMI4</plasmid>
    </source>
</reference>
<evidence type="ECO:0000313" key="7">
    <source>
        <dbReference type="Proteomes" id="UP000015480"/>
    </source>
</evidence>
<feature type="region of interest" description="Disordered" evidence="3">
    <location>
        <begin position="118"/>
        <end position="150"/>
    </location>
</feature>
<accession>S5Y5F9</accession>
<dbReference type="NCBIfam" id="TIGR01730">
    <property type="entry name" value="RND_mfp"/>
    <property type="match status" value="1"/>
</dbReference>
<name>S5Y5F9_PARAH</name>
<dbReference type="Gene3D" id="2.40.30.170">
    <property type="match status" value="1"/>
</dbReference>
<evidence type="ECO:0000256" key="3">
    <source>
        <dbReference type="SAM" id="MobiDB-lite"/>
    </source>
</evidence>
<dbReference type="Pfam" id="PF25973">
    <property type="entry name" value="BSH_CzcB"/>
    <property type="match status" value="1"/>
</dbReference>
<evidence type="ECO:0000259" key="5">
    <source>
        <dbReference type="Pfam" id="PF25973"/>
    </source>
</evidence>
<keyword evidence="6" id="KW-0614">Plasmid</keyword>
<dbReference type="PANTHER" id="PTHR30469:SF38">
    <property type="entry name" value="HLYD FAMILY SECRETION PROTEIN"/>
    <property type="match status" value="1"/>
</dbReference>
<geneLocation type="plasmid" evidence="6 7">
    <name>pAMI4</name>
</geneLocation>
<dbReference type="eggNOG" id="COG0845">
    <property type="taxonomic scope" value="Bacteria"/>
</dbReference>
<feature type="domain" description="CusB-like beta-barrel" evidence="4">
    <location>
        <begin position="337"/>
        <end position="408"/>
    </location>
</feature>
<feature type="domain" description="CzcB-like barrel-sandwich hybrid" evidence="5">
    <location>
        <begin position="168"/>
        <end position="314"/>
    </location>
</feature>